<comment type="caution">
    <text evidence="1">The sequence shown here is derived from an EMBL/GenBank/DDBJ whole genome shotgun (WGS) entry which is preliminary data.</text>
</comment>
<accession>A0ACC0NFZ3</accession>
<evidence type="ECO:0000313" key="2">
    <source>
        <dbReference type="Proteomes" id="UP001062846"/>
    </source>
</evidence>
<gene>
    <name evidence="1" type="ORF">RHMOL_Rhmol06G0191800</name>
</gene>
<dbReference type="EMBL" id="CM046393">
    <property type="protein sequence ID" value="KAI8551503.1"/>
    <property type="molecule type" value="Genomic_DNA"/>
</dbReference>
<organism evidence="1 2">
    <name type="scientific">Rhododendron molle</name>
    <name type="common">Chinese azalea</name>
    <name type="synonym">Azalea mollis</name>
    <dbReference type="NCBI Taxonomy" id="49168"/>
    <lineage>
        <taxon>Eukaryota</taxon>
        <taxon>Viridiplantae</taxon>
        <taxon>Streptophyta</taxon>
        <taxon>Embryophyta</taxon>
        <taxon>Tracheophyta</taxon>
        <taxon>Spermatophyta</taxon>
        <taxon>Magnoliopsida</taxon>
        <taxon>eudicotyledons</taxon>
        <taxon>Gunneridae</taxon>
        <taxon>Pentapetalae</taxon>
        <taxon>asterids</taxon>
        <taxon>Ericales</taxon>
        <taxon>Ericaceae</taxon>
        <taxon>Ericoideae</taxon>
        <taxon>Rhodoreae</taxon>
        <taxon>Rhododendron</taxon>
    </lineage>
</organism>
<protein>
    <submittedName>
        <fullName evidence="1">Uncharacterized protein</fullName>
    </submittedName>
</protein>
<evidence type="ECO:0000313" key="1">
    <source>
        <dbReference type="EMBL" id="KAI8551503.1"/>
    </source>
</evidence>
<keyword evidence="2" id="KW-1185">Reference proteome</keyword>
<reference evidence="1" key="1">
    <citation type="submission" date="2022-02" db="EMBL/GenBank/DDBJ databases">
        <title>Plant Genome Project.</title>
        <authorList>
            <person name="Zhang R.-G."/>
        </authorList>
    </citation>
    <scope>NUCLEOTIDE SEQUENCE</scope>
    <source>
        <strain evidence="1">AT1</strain>
    </source>
</reference>
<name>A0ACC0NFZ3_RHOML</name>
<sequence>MGSELKDSDEVSYEQGKSLLKTVESMLELHSSCQTLEMNEGNDKRRKSASLIAKGYNLKLKSSSEKAMVVKEKNAYICGNTNTTRYTGGAQLPNGESQCRSYGAFFEVLHHTKFPVPIAAAAVAAAASLFAQWL</sequence>
<proteinExistence type="predicted"/>
<dbReference type="Proteomes" id="UP001062846">
    <property type="component" value="Chromosome 6"/>
</dbReference>